<accession>A0ABS2GI62</accession>
<dbReference type="PANTHER" id="PTHR41317:SF1">
    <property type="entry name" value="PD-(D_E)XK NUCLEASE FAMILY TRANSPOSASE"/>
    <property type="match status" value="1"/>
</dbReference>
<protein>
    <submittedName>
        <fullName evidence="1">Rpn family recombination-promoting nuclease/putative transposase</fullName>
    </submittedName>
</protein>
<evidence type="ECO:0000313" key="1">
    <source>
        <dbReference type="EMBL" id="MBM6913741.1"/>
    </source>
</evidence>
<dbReference type="PANTHER" id="PTHR41317">
    <property type="entry name" value="PD-(D_E)XK NUCLEASE FAMILY TRANSPOSASE"/>
    <property type="match status" value="1"/>
</dbReference>
<dbReference type="Proteomes" id="UP000707138">
    <property type="component" value="Unassembled WGS sequence"/>
</dbReference>
<comment type="caution">
    <text evidence="1">The sequence shown here is derived from an EMBL/GenBank/DDBJ whole genome shotgun (WGS) entry which is preliminary data.</text>
</comment>
<dbReference type="NCBIfam" id="TIGR01784">
    <property type="entry name" value="T_den_put_tspse"/>
    <property type="match status" value="1"/>
</dbReference>
<organism evidence="1 2">
    <name type="scientific">Veillonella magna</name>
    <dbReference type="NCBI Taxonomy" id="464322"/>
    <lineage>
        <taxon>Bacteria</taxon>
        <taxon>Bacillati</taxon>
        <taxon>Bacillota</taxon>
        <taxon>Negativicutes</taxon>
        <taxon>Veillonellales</taxon>
        <taxon>Veillonellaceae</taxon>
        <taxon>Veillonella</taxon>
    </lineage>
</organism>
<feature type="non-terminal residue" evidence="1">
    <location>
        <position position="1"/>
    </location>
</feature>
<gene>
    <name evidence="1" type="ORF">H6A01_10545</name>
</gene>
<dbReference type="EMBL" id="JACJLA010000052">
    <property type="protein sequence ID" value="MBM6913741.1"/>
    <property type="molecule type" value="Genomic_DNA"/>
</dbReference>
<evidence type="ECO:0000313" key="2">
    <source>
        <dbReference type="Proteomes" id="UP000707138"/>
    </source>
</evidence>
<dbReference type="InterPro" id="IPR010106">
    <property type="entry name" value="RpnA"/>
</dbReference>
<reference evidence="1 2" key="1">
    <citation type="journal article" date="2021" name="Sci. Rep.">
        <title>The distribution of antibiotic resistance genes in chicken gut microbiota commensals.</title>
        <authorList>
            <person name="Juricova H."/>
            <person name="Matiasovicova J."/>
            <person name="Kubasova T."/>
            <person name="Cejkova D."/>
            <person name="Rychlik I."/>
        </authorList>
    </citation>
    <scope>NUCLEOTIDE SEQUENCE [LARGE SCALE GENOMIC DNA]</scope>
    <source>
        <strain evidence="1 2">An537</strain>
    </source>
</reference>
<dbReference type="RefSeq" id="WP_205088575.1">
    <property type="nucleotide sequence ID" value="NZ_JACJLA010000052.1"/>
</dbReference>
<dbReference type="Pfam" id="PF12784">
    <property type="entry name" value="PDDEXK_2"/>
    <property type="match status" value="1"/>
</dbReference>
<proteinExistence type="predicted"/>
<name>A0ABS2GI62_9FIRM</name>
<keyword evidence="2" id="KW-1185">Reference proteome</keyword>
<sequence length="271" mass="31469">TENFLFEKVMHNKRICKRLIEKILGITIQSIEFPEAEKSISIRRDSKSVRLDVYVTDNTGRVYDIEMQCTNPFDDELVKRTRYYQGMVDMDLIDKGMNYTELNSTYIIFICTFDLFGLGYPMYTFRNVCLEDNTLELNDGTTKLFLNSTSVIPYDSPDTFPYSNLDDDIFCFLQYINGHAPQGKFVNEIDTEVGKVKESKEMEKSYMTYAMEIERHRREAKNIGIAIGREEGFYQTALSMLKKGLPVPLISECTSLTEQEIHDLAKEHHLL</sequence>